<reference evidence="2" key="1">
    <citation type="journal article" date="2019" name="Sci. Rep.">
        <title>Draft genome of Tanacetum cinerariifolium, the natural source of mosquito coil.</title>
        <authorList>
            <person name="Yamashiro T."/>
            <person name="Shiraishi A."/>
            <person name="Satake H."/>
            <person name="Nakayama K."/>
        </authorList>
    </citation>
    <scope>NUCLEOTIDE SEQUENCE</scope>
</reference>
<evidence type="ECO:0000313" key="2">
    <source>
        <dbReference type="EMBL" id="GFA18804.1"/>
    </source>
</evidence>
<organism evidence="2">
    <name type="scientific">Tanacetum cinerariifolium</name>
    <name type="common">Dalmatian daisy</name>
    <name type="synonym">Chrysanthemum cinerariifolium</name>
    <dbReference type="NCBI Taxonomy" id="118510"/>
    <lineage>
        <taxon>Eukaryota</taxon>
        <taxon>Viridiplantae</taxon>
        <taxon>Streptophyta</taxon>
        <taxon>Embryophyta</taxon>
        <taxon>Tracheophyta</taxon>
        <taxon>Spermatophyta</taxon>
        <taxon>Magnoliopsida</taxon>
        <taxon>eudicotyledons</taxon>
        <taxon>Gunneridae</taxon>
        <taxon>Pentapetalae</taxon>
        <taxon>asterids</taxon>
        <taxon>campanulids</taxon>
        <taxon>Asterales</taxon>
        <taxon>Asteraceae</taxon>
        <taxon>Asteroideae</taxon>
        <taxon>Anthemideae</taxon>
        <taxon>Anthemidinae</taxon>
        <taxon>Tanacetum</taxon>
    </lineage>
</organism>
<gene>
    <name evidence="2" type="ORF">Tci_590776</name>
</gene>
<protein>
    <submittedName>
        <fullName evidence="2">Uncharacterized protein</fullName>
    </submittedName>
</protein>
<accession>A0A699JAA4</accession>
<proteinExistence type="predicted"/>
<feature type="compositionally biased region" description="Gly residues" evidence="1">
    <location>
        <begin position="46"/>
        <end position="55"/>
    </location>
</feature>
<sequence length="75" mass="7877">MTTRNQEIDNALKSHDKAITEIQATLSALSKQQEAILKAVTEKTGSGSGEGGGSGSAFNTNEQIRGITDPCELAR</sequence>
<dbReference type="EMBL" id="BKCJ010382639">
    <property type="protein sequence ID" value="GFA18804.1"/>
    <property type="molecule type" value="Genomic_DNA"/>
</dbReference>
<dbReference type="AlphaFoldDB" id="A0A699JAA4"/>
<name>A0A699JAA4_TANCI</name>
<feature type="region of interest" description="Disordered" evidence="1">
    <location>
        <begin position="42"/>
        <end position="75"/>
    </location>
</feature>
<evidence type="ECO:0000256" key="1">
    <source>
        <dbReference type="SAM" id="MobiDB-lite"/>
    </source>
</evidence>
<comment type="caution">
    <text evidence="2">The sequence shown here is derived from an EMBL/GenBank/DDBJ whole genome shotgun (WGS) entry which is preliminary data.</text>
</comment>